<evidence type="ECO:0000259" key="6">
    <source>
        <dbReference type="Pfam" id="PF03176"/>
    </source>
</evidence>
<sequence>MLLFWIVVGVLAAPFAGKLGDEKRDNTVDHLPDSADSTQAARIQQRLPGGEPPRSSSTSERANSPPPTGPLPSGRPRRSPTRTGCCPPCRRRLEGRQDPDGAPRRGTGNEETARDASVDDVRAKVSGGDGLSVEVGGPGSLQTDMEEVFETVDGTLMIATVLVVTVLLIITDRSPFRWTTIRPAARYDPLLEPHGGKRLTLVMAAVPAGTPADAPGARSDHRRLHPMAARRGRCLLSHRGIESSPGAATEHGIPGGDPRRAMISVQLSGHLHGEGPMARTLDS</sequence>
<keyword evidence="3" id="KW-1133">Transmembrane helix</keyword>
<feature type="compositionally biased region" description="Basic and acidic residues" evidence="5">
    <location>
        <begin position="91"/>
        <end position="123"/>
    </location>
</feature>
<evidence type="ECO:0000313" key="7">
    <source>
        <dbReference type="EMBL" id="MCM2388519.1"/>
    </source>
</evidence>
<organism evidence="7 8">
    <name type="scientific">Streptomyces albipurpureus</name>
    <dbReference type="NCBI Taxonomy" id="2897419"/>
    <lineage>
        <taxon>Bacteria</taxon>
        <taxon>Bacillati</taxon>
        <taxon>Actinomycetota</taxon>
        <taxon>Actinomycetes</taxon>
        <taxon>Kitasatosporales</taxon>
        <taxon>Streptomycetaceae</taxon>
        <taxon>Streptomyces</taxon>
    </lineage>
</organism>
<comment type="caution">
    <text evidence="7">The sequence shown here is derived from an EMBL/GenBank/DDBJ whole genome shotgun (WGS) entry which is preliminary data.</text>
</comment>
<dbReference type="InterPro" id="IPR004869">
    <property type="entry name" value="MMPL_dom"/>
</dbReference>
<accession>A0ABT0UIQ1</accession>
<evidence type="ECO:0000256" key="4">
    <source>
        <dbReference type="ARBA" id="ARBA00023136"/>
    </source>
</evidence>
<keyword evidence="8" id="KW-1185">Reference proteome</keyword>
<keyword evidence="2" id="KW-0812">Transmembrane</keyword>
<evidence type="ECO:0000256" key="2">
    <source>
        <dbReference type="ARBA" id="ARBA00022692"/>
    </source>
</evidence>
<dbReference type="RefSeq" id="WP_250918872.1">
    <property type="nucleotide sequence ID" value="NZ_JAMQAW010000008.1"/>
</dbReference>
<feature type="compositionally biased region" description="Basic and acidic residues" evidence="5">
    <location>
        <begin position="20"/>
        <end position="33"/>
    </location>
</feature>
<dbReference type="Proteomes" id="UP001431429">
    <property type="component" value="Unassembled WGS sequence"/>
</dbReference>
<evidence type="ECO:0000256" key="1">
    <source>
        <dbReference type="ARBA" id="ARBA00004141"/>
    </source>
</evidence>
<evidence type="ECO:0000313" key="8">
    <source>
        <dbReference type="Proteomes" id="UP001431429"/>
    </source>
</evidence>
<feature type="region of interest" description="Disordered" evidence="5">
    <location>
        <begin position="20"/>
        <end position="139"/>
    </location>
</feature>
<gene>
    <name evidence="7" type="ORF">NBG84_09455</name>
</gene>
<evidence type="ECO:0000256" key="3">
    <source>
        <dbReference type="ARBA" id="ARBA00022989"/>
    </source>
</evidence>
<feature type="domain" description="Membrane transport protein MMPL" evidence="6">
    <location>
        <begin position="110"/>
        <end position="177"/>
    </location>
</feature>
<evidence type="ECO:0000256" key="5">
    <source>
        <dbReference type="SAM" id="MobiDB-lite"/>
    </source>
</evidence>
<dbReference type="EMBL" id="JAMQAW010000008">
    <property type="protein sequence ID" value="MCM2388519.1"/>
    <property type="molecule type" value="Genomic_DNA"/>
</dbReference>
<name>A0ABT0UIQ1_9ACTN</name>
<reference evidence="7" key="1">
    <citation type="submission" date="2022-06" db="EMBL/GenBank/DDBJ databases">
        <title>Genome public.</title>
        <authorList>
            <person name="Sun Q."/>
        </authorList>
    </citation>
    <scope>NUCLEOTIDE SEQUENCE</scope>
    <source>
        <strain evidence="7">CWNU-1</strain>
    </source>
</reference>
<dbReference type="Pfam" id="PF03176">
    <property type="entry name" value="MMPL"/>
    <property type="match status" value="1"/>
</dbReference>
<keyword evidence="4" id="KW-0472">Membrane</keyword>
<proteinExistence type="predicted"/>
<comment type="subcellular location">
    <subcellularLocation>
        <location evidence="1">Membrane</location>
        <topology evidence="1">Multi-pass membrane protein</topology>
    </subcellularLocation>
</comment>
<protein>
    <submittedName>
        <fullName evidence="7">MMPL family transporter</fullName>
    </submittedName>
</protein>